<dbReference type="SUPFAM" id="SSF48726">
    <property type="entry name" value="Immunoglobulin"/>
    <property type="match status" value="3"/>
</dbReference>
<keyword evidence="3" id="KW-1133">Transmembrane helix</keyword>
<evidence type="ECO:0000259" key="6">
    <source>
        <dbReference type="PROSITE" id="PS50835"/>
    </source>
</evidence>
<evidence type="ECO:0000256" key="2">
    <source>
        <dbReference type="ARBA" id="ARBA00022692"/>
    </source>
</evidence>
<dbReference type="Gene3D" id="2.60.40.10">
    <property type="entry name" value="Immunoglobulins"/>
    <property type="match status" value="3"/>
</dbReference>
<protein>
    <submittedName>
        <fullName evidence="7">Nephrin</fullName>
    </submittedName>
</protein>
<dbReference type="Pfam" id="PF08205">
    <property type="entry name" value="C2-set_2"/>
    <property type="match status" value="2"/>
</dbReference>
<dbReference type="InterPro" id="IPR013106">
    <property type="entry name" value="Ig_V-set"/>
</dbReference>
<dbReference type="OrthoDB" id="5843397at2759"/>
<gene>
    <name evidence="7" type="primary">Nphs1_0</name>
    <name evidence="7" type="ORF">Bhyg_00708</name>
</gene>
<organism evidence="7 8">
    <name type="scientific">Pseudolycoriella hygida</name>
    <dbReference type="NCBI Taxonomy" id="35572"/>
    <lineage>
        <taxon>Eukaryota</taxon>
        <taxon>Metazoa</taxon>
        <taxon>Ecdysozoa</taxon>
        <taxon>Arthropoda</taxon>
        <taxon>Hexapoda</taxon>
        <taxon>Insecta</taxon>
        <taxon>Pterygota</taxon>
        <taxon>Neoptera</taxon>
        <taxon>Endopterygota</taxon>
        <taxon>Diptera</taxon>
        <taxon>Nematocera</taxon>
        <taxon>Sciaroidea</taxon>
        <taxon>Sciaridae</taxon>
        <taxon>Pseudolycoriella</taxon>
    </lineage>
</organism>
<dbReference type="EMBL" id="WJQU01000001">
    <property type="protein sequence ID" value="KAJ6645502.1"/>
    <property type="molecule type" value="Genomic_DNA"/>
</dbReference>
<dbReference type="PROSITE" id="PS50835">
    <property type="entry name" value="IG_LIKE"/>
    <property type="match status" value="3"/>
</dbReference>
<sequence>PINFIEAVQGTTARIPCDVTPPIDDDKITLVIWYKDGLTTPIYSFDARDFKIETGSHWSDETILNGRGFFQIKANPATFAIEAVKNSDTGVYRCRVDFQKNPTRNSKFNLTVIIPPENILMLDDKGSHIPHYILGPYNEGANVELTCVSTGGRPQPSLTWWRGENYLLDDSYTAINEKKVKNVLLLEKLQRHHLHTVLACQASNNNVTTPIRSAVTLNMNLRPLWVKLQGENKPLSAGTEHELFCEVVGSRPAPTITWWKGSILMRNSTDTASADGNTTISMLKFTPTIDDSGKYLSCRGEQPLIPDSGLESGWKLDIHRKYRLLSKIVNHCVTCGKMRRLTNFIAPFLAVAHIIFPSSFDFSFDSF</sequence>
<feature type="domain" description="Ig-like" evidence="6">
    <location>
        <begin position="223"/>
        <end position="295"/>
    </location>
</feature>
<keyword evidence="8" id="KW-1185">Reference proteome</keyword>
<dbReference type="InterPro" id="IPR013783">
    <property type="entry name" value="Ig-like_fold"/>
</dbReference>
<comment type="subcellular location">
    <subcellularLocation>
        <location evidence="1">Membrane</location>
        <topology evidence="1">Single-pass membrane protein</topology>
    </subcellularLocation>
</comment>
<feature type="non-terminal residue" evidence="7">
    <location>
        <position position="367"/>
    </location>
</feature>
<evidence type="ECO:0000256" key="1">
    <source>
        <dbReference type="ARBA" id="ARBA00004167"/>
    </source>
</evidence>
<keyword evidence="2" id="KW-0812">Transmembrane</keyword>
<dbReference type="Pfam" id="PF07686">
    <property type="entry name" value="V-set"/>
    <property type="match status" value="1"/>
</dbReference>
<keyword evidence="5" id="KW-1015">Disulfide bond</keyword>
<comment type="caution">
    <text evidence="7">The sequence shown here is derived from an EMBL/GenBank/DDBJ whole genome shotgun (WGS) entry which is preliminary data.</text>
</comment>
<evidence type="ECO:0000256" key="3">
    <source>
        <dbReference type="ARBA" id="ARBA00022989"/>
    </source>
</evidence>
<keyword evidence="4" id="KW-0472">Membrane</keyword>
<evidence type="ECO:0000313" key="8">
    <source>
        <dbReference type="Proteomes" id="UP001151699"/>
    </source>
</evidence>
<dbReference type="AlphaFoldDB" id="A0A9Q0S4U4"/>
<dbReference type="SMART" id="SM00409">
    <property type="entry name" value="IG"/>
    <property type="match status" value="2"/>
</dbReference>
<feature type="domain" description="Ig-like" evidence="6">
    <location>
        <begin position="130"/>
        <end position="216"/>
    </location>
</feature>
<feature type="domain" description="Ig-like" evidence="6">
    <location>
        <begin position="1"/>
        <end position="111"/>
    </location>
</feature>
<dbReference type="InterPro" id="IPR003599">
    <property type="entry name" value="Ig_sub"/>
</dbReference>
<dbReference type="CDD" id="cd00096">
    <property type="entry name" value="Ig"/>
    <property type="match status" value="1"/>
</dbReference>
<dbReference type="InterPro" id="IPR007110">
    <property type="entry name" value="Ig-like_dom"/>
</dbReference>
<accession>A0A9Q0S4U4</accession>
<evidence type="ECO:0000313" key="7">
    <source>
        <dbReference type="EMBL" id="KAJ6645502.1"/>
    </source>
</evidence>
<dbReference type="PANTHER" id="PTHR23278">
    <property type="entry name" value="SIDESTEP PROTEIN"/>
    <property type="match status" value="1"/>
</dbReference>
<dbReference type="InterPro" id="IPR036179">
    <property type="entry name" value="Ig-like_dom_sf"/>
</dbReference>
<dbReference type="InterPro" id="IPR013162">
    <property type="entry name" value="CD80_C2-set"/>
</dbReference>
<reference evidence="7" key="1">
    <citation type="submission" date="2022-07" db="EMBL/GenBank/DDBJ databases">
        <authorList>
            <person name="Trinca V."/>
            <person name="Uliana J.V.C."/>
            <person name="Torres T.T."/>
            <person name="Ward R.J."/>
            <person name="Monesi N."/>
        </authorList>
    </citation>
    <scope>NUCLEOTIDE SEQUENCE</scope>
    <source>
        <strain evidence="7">HSMRA1968</strain>
        <tissue evidence="7">Whole embryos</tissue>
    </source>
</reference>
<feature type="non-terminal residue" evidence="7">
    <location>
        <position position="1"/>
    </location>
</feature>
<dbReference type="PANTHER" id="PTHR23278:SF30">
    <property type="entry name" value="SIDESTEP VIII, ISOFORM B"/>
    <property type="match status" value="1"/>
</dbReference>
<dbReference type="GO" id="GO:0016020">
    <property type="term" value="C:membrane"/>
    <property type="evidence" value="ECO:0007669"/>
    <property type="project" value="UniProtKB-SubCell"/>
</dbReference>
<evidence type="ECO:0000256" key="5">
    <source>
        <dbReference type="ARBA" id="ARBA00023157"/>
    </source>
</evidence>
<dbReference type="Proteomes" id="UP001151699">
    <property type="component" value="Chromosome A"/>
</dbReference>
<evidence type="ECO:0000256" key="4">
    <source>
        <dbReference type="ARBA" id="ARBA00023136"/>
    </source>
</evidence>
<proteinExistence type="predicted"/>
<name>A0A9Q0S4U4_9DIPT</name>